<evidence type="ECO:0000256" key="1">
    <source>
        <dbReference type="SAM" id="Coils"/>
    </source>
</evidence>
<dbReference type="AlphaFoldDB" id="A0A7S0H561"/>
<evidence type="ECO:0000259" key="3">
    <source>
        <dbReference type="PROSITE" id="PS50048"/>
    </source>
</evidence>
<dbReference type="GO" id="GO:0000981">
    <property type="term" value="F:DNA-binding transcription factor activity, RNA polymerase II-specific"/>
    <property type="evidence" value="ECO:0007669"/>
    <property type="project" value="InterPro"/>
</dbReference>
<dbReference type="InterPro" id="IPR036638">
    <property type="entry name" value="HLH_DNA-bd_sf"/>
</dbReference>
<dbReference type="Gene3D" id="4.10.280.10">
    <property type="entry name" value="Helix-loop-helix DNA-binding domain"/>
    <property type="match status" value="1"/>
</dbReference>
<keyword evidence="1" id="KW-0175">Coiled coil</keyword>
<feature type="compositionally biased region" description="Polar residues" evidence="2">
    <location>
        <begin position="42"/>
        <end position="58"/>
    </location>
</feature>
<organism evidence="5">
    <name type="scientific">Amorphochlora amoebiformis</name>
    <dbReference type="NCBI Taxonomy" id="1561963"/>
    <lineage>
        <taxon>Eukaryota</taxon>
        <taxon>Sar</taxon>
        <taxon>Rhizaria</taxon>
        <taxon>Cercozoa</taxon>
        <taxon>Chlorarachniophyceae</taxon>
        <taxon>Amorphochlora</taxon>
    </lineage>
</organism>
<gene>
    <name evidence="5" type="ORF">LAMO00422_LOCUS20143</name>
</gene>
<dbReference type="Pfam" id="PF00172">
    <property type="entry name" value="Zn_clus"/>
    <property type="match status" value="1"/>
</dbReference>
<dbReference type="Pfam" id="PF00010">
    <property type="entry name" value="HLH"/>
    <property type="match status" value="1"/>
</dbReference>
<dbReference type="SUPFAM" id="SSF47459">
    <property type="entry name" value="HLH, helix-loop-helix DNA-binding domain"/>
    <property type="match status" value="1"/>
</dbReference>
<dbReference type="PROSITE" id="PS50048">
    <property type="entry name" value="ZN2_CY6_FUNGAL_2"/>
    <property type="match status" value="1"/>
</dbReference>
<dbReference type="Gene3D" id="4.10.240.10">
    <property type="entry name" value="Zn(2)-C6 fungal-type DNA-binding domain"/>
    <property type="match status" value="1"/>
</dbReference>
<name>A0A7S0H561_9EUKA</name>
<reference evidence="5" key="1">
    <citation type="submission" date="2021-01" db="EMBL/GenBank/DDBJ databases">
        <authorList>
            <person name="Corre E."/>
            <person name="Pelletier E."/>
            <person name="Niang G."/>
            <person name="Scheremetjew M."/>
            <person name="Finn R."/>
            <person name="Kale V."/>
            <person name="Holt S."/>
            <person name="Cochrane G."/>
            <person name="Meng A."/>
            <person name="Brown T."/>
            <person name="Cohen L."/>
        </authorList>
    </citation>
    <scope>NUCLEOTIDE SEQUENCE</scope>
    <source>
        <strain evidence="5">CCMP2058</strain>
    </source>
</reference>
<dbReference type="PROSITE" id="PS50888">
    <property type="entry name" value="BHLH"/>
    <property type="match status" value="1"/>
</dbReference>
<dbReference type="SUPFAM" id="SSF57701">
    <property type="entry name" value="Zn2/Cys6 DNA-binding domain"/>
    <property type="match status" value="1"/>
</dbReference>
<evidence type="ECO:0000256" key="2">
    <source>
        <dbReference type="SAM" id="MobiDB-lite"/>
    </source>
</evidence>
<feature type="region of interest" description="Disordered" evidence="2">
    <location>
        <begin position="380"/>
        <end position="444"/>
    </location>
</feature>
<evidence type="ECO:0000313" key="5">
    <source>
        <dbReference type="EMBL" id="CAD8461185.1"/>
    </source>
</evidence>
<dbReference type="SMART" id="SM00066">
    <property type="entry name" value="GAL4"/>
    <property type="match status" value="1"/>
</dbReference>
<accession>A0A7S0H561</accession>
<dbReference type="GO" id="GO:0046983">
    <property type="term" value="F:protein dimerization activity"/>
    <property type="evidence" value="ECO:0007669"/>
    <property type="project" value="InterPro"/>
</dbReference>
<feature type="domain" description="Zn(2)-C6 fungal-type" evidence="3">
    <location>
        <begin position="260"/>
        <end position="289"/>
    </location>
</feature>
<feature type="coiled-coil region" evidence="1">
    <location>
        <begin position="198"/>
        <end position="232"/>
    </location>
</feature>
<proteinExistence type="predicted"/>
<feature type="domain" description="BHLH" evidence="4">
    <location>
        <begin position="58"/>
        <end position="111"/>
    </location>
</feature>
<dbReference type="InterPro" id="IPR001138">
    <property type="entry name" value="Zn2Cys6_DnaBD"/>
</dbReference>
<evidence type="ECO:0000259" key="4">
    <source>
        <dbReference type="PROSITE" id="PS50888"/>
    </source>
</evidence>
<protein>
    <recommendedName>
        <fullName evidence="6">Zn(2)-C6 fungal-type domain-containing protein</fullName>
    </recommendedName>
</protein>
<feature type="region of interest" description="Disordered" evidence="2">
    <location>
        <begin position="1"/>
        <end position="67"/>
    </location>
</feature>
<feature type="compositionally biased region" description="Basic and acidic residues" evidence="2">
    <location>
        <begin position="282"/>
        <end position="297"/>
    </location>
</feature>
<evidence type="ECO:0008006" key="6">
    <source>
        <dbReference type="Google" id="ProtNLM"/>
    </source>
</evidence>
<feature type="region of interest" description="Disordered" evidence="2">
    <location>
        <begin position="279"/>
        <end position="332"/>
    </location>
</feature>
<dbReference type="GO" id="GO:0008270">
    <property type="term" value="F:zinc ion binding"/>
    <property type="evidence" value="ECO:0007669"/>
    <property type="project" value="InterPro"/>
</dbReference>
<sequence>MQQHVPPNPEAKIAPTTSLPQQVEQVPPPVIQIRGTGDKSYRQTVDNPSMGDRSTNPAKLQRKKERERLRRSVLKEKIETLRRLIQPFLPNGQAMERAFILSEAAKLLARLIRENTELRLLLNKPASQGSVNGTGAAPSVATNQAAAAAAAAAAAHAAGIAAAPAPPGVGVLAGVPPTIMPTAPVDSSKWFLAMARNHQEEQKVMERLQTDVTRLSSELSEKNEMIKRLQEANPAAAAVAVAAAARKRNIPKRSAPTKKACTNCVQAKRRCDVQRPCTACTKRGDEDTCKDAPPRIDTKKRKRPMSSVLPHELQGPPDQSLGKPNSTPLVPPPVNPSVIPAVTHLTPATHAMMQQTMASVIPASSGGELKTVVQTPSVRPVASAPAASGQGEVKPRAPVATVPHSAGEQKPQTQEPASKRTKTGKPGDMTDPLQRLLHASENVA</sequence>
<dbReference type="InterPro" id="IPR011598">
    <property type="entry name" value="bHLH_dom"/>
</dbReference>
<dbReference type="EMBL" id="HBEM01029547">
    <property type="protein sequence ID" value="CAD8461185.1"/>
    <property type="molecule type" value="Transcribed_RNA"/>
</dbReference>
<dbReference type="InterPro" id="IPR036864">
    <property type="entry name" value="Zn2-C6_fun-type_DNA-bd_sf"/>
</dbReference>
<dbReference type="CDD" id="cd00067">
    <property type="entry name" value="GAL4"/>
    <property type="match status" value="1"/>
</dbReference>